<dbReference type="Proteomes" id="UP000761264">
    <property type="component" value="Unassembled WGS sequence"/>
</dbReference>
<dbReference type="EMBL" id="JAAQPH010000002">
    <property type="protein sequence ID" value="NIA67600.1"/>
    <property type="molecule type" value="Genomic_DNA"/>
</dbReference>
<dbReference type="RefSeq" id="WP_167221322.1">
    <property type="nucleotide sequence ID" value="NZ_JAAQPH010000002.1"/>
</dbReference>
<evidence type="ECO:0000313" key="3">
    <source>
        <dbReference type="Proteomes" id="UP000761264"/>
    </source>
</evidence>
<evidence type="ECO:0000313" key="2">
    <source>
        <dbReference type="EMBL" id="NIA67600.1"/>
    </source>
</evidence>
<sequence length="185" mass="19944">MAELQAMGLDGLQIMTLVNARFPGTEAAPAAAPLTPGSGEALGPDPERIAAYNKMMEDYVPPVLDRKVGCLTGDDADLRQVVAGALASADPEDGVDAVTDALMAALDGYGGVTLPIMFSDWVRKWAMILTMRHKREELMPDDEALGIMIKEHWASHTYERALMNNKPGSKSGPRKSFNPTSGTWQ</sequence>
<protein>
    <submittedName>
        <fullName evidence="2">Uncharacterized protein</fullName>
    </submittedName>
</protein>
<feature type="region of interest" description="Disordered" evidence="1">
    <location>
        <begin position="163"/>
        <end position="185"/>
    </location>
</feature>
<comment type="caution">
    <text evidence="2">The sequence shown here is derived from an EMBL/GenBank/DDBJ whole genome shotgun (WGS) entry which is preliminary data.</text>
</comment>
<organism evidence="2 3">
    <name type="scientific">Pelagibius litoralis</name>
    <dbReference type="NCBI Taxonomy" id="374515"/>
    <lineage>
        <taxon>Bacteria</taxon>
        <taxon>Pseudomonadati</taxon>
        <taxon>Pseudomonadota</taxon>
        <taxon>Alphaproteobacteria</taxon>
        <taxon>Rhodospirillales</taxon>
        <taxon>Rhodovibrionaceae</taxon>
        <taxon>Pelagibius</taxon>
    </lineage>
</organism>
<dbReference type="AlphaFoldDB" id="A0A967C371"/>
<gene>
    <name evidence="2" type="ORF">HBA54_03255</name>
</gene>
<name>A0A967C371_9PROT</name>
<keyword evidence="3" id="KW-1185">Reference proteome</keyword>
<proteinExistence type="predicted"/>
<accession>A0A967C371</accession>
<evidence type="ECO:0000256" key="1">
    <source>
        <dbReference type="SAM" id="MobiDB-lite"/>
    </source>
</evidence>
<reference evidence="2" key="1">
    <citation type="submission" date="2020-03" db="EMBL/GenBank/DDBJ databases">
        <title>Genome of Pelagibius litoralis DSM 21314T.</title>
        <authorList>
            <person name="Wang G."/>
        </authorList>
    </citation>
    <scope>NUCLEOTIDE SEQUENCE</scope>
    <source>
        <strain evidence="2">DSM 21314</strain>
    </source>
</reference>